<keyword evidence="4 7" id="KW-0812">Transmembrane</keyword>
<dbReference type="InterPro" id="IPR002758">
    <property type="entry name" value="Cation_antiport_E"/>
</dbReference>
<dbReference type="PANTHER" id="PTHR34584">
    <property type="entry name" value="NA(+)/H(+) ANTIPORTER SUBUNIT E1"/>
    <property type="match status" value="1"/>
</dbReference>
<comment type="subcellular location">
    <subcellularLocation>
        <location evidence="1">Cell membrane</location>
        <topology evidence="1">Multi-pass membrane protein</topology>
    </subcellularLocation>
</comment>
<feature type="transmembrane region" description="Helical" evidence="7">
    <location>
        <begin position="23"/>
        <end position="43"/>
    </location>
</feature>
<dbReference type="PANTHER" id="PTHR34584:SF1">
    <property type="entry name" value="NA(+)_H(+) ANTIPORTER SUBUNIT E1"/>
    <property type="match status" value="1"/>
</dbReference>
<dbReference type="Proteomes" id="UP000029095">
    <property type="component" value="Unassembled WGS sequence"/>
</dbReference>
<evidence type="ECO:0000256" key="6">
    <source>
        <dbReference type="ARBA" id="ARBA00023136"/>
    </source>
</evidence>
<keyword evidence="3" id="KW-1003">Cell membrane</keyword>
<dbReference type="HOGENOM" id="CLU_086615_0_1_11"/>
<sequence>MSNLYRDRSLYSWSFRIGGGRRVLDLPLITWLTVVWILLWGTLSWANLVNGVVVAVCLCLAFPLPAVDLGLRLRPLGILRLAAYLLYDMFSSSVEVTRQIFARGPCHAAVVAVPLRVRSDLMLTATAVAVSNVPGGSVIEVRRSTATVFLHVLDADDPGEIESAQRSVWRMEELVARAFGTAEDIAHVTRPVPEGNPSP</sequence>
<evidence type="ECO:0000256" key="7">
    <source>
        <dbReference type="SAM" id="Phobius"/>
    </source>
</evidence>
<evidence type="ECO:0000313" key="8">
    <source>
        <dbReference type="EMBL" id="KFG72505.1"/>
    </source>
</evidence>
<dbReference type="EMBL" id="JNFQ01000002">
    <property type="protein sequence ID" value="KFG72505.1"/>
    <property type="molecule type" value="Genomic_DNA"/>
</dbReference>
<dbReference type="Pfam" id="PF01899">
    <property type="entry name" value="MNHE"/>
    <property type="match status" value="1"/>
</dbReference>
<dbReference type="GO" id="GO:0008324">
    <property type="term" value="F:monoatomic cation transmembrane transporter activity"/>
    <property type="evidence" value="ECO:0007669"/>
    <property type="project" value="InterPro"/>
</dbReference>
<keyword evidence="5 7" id="KW-1133">Transmembrane helix</keyword>
<proteinExistence type="inferred from homology"/>
<evidence type="ECO:0000256" key="4">
    <source>
        <dbReference type="ARBA" id="ARBA00022692"/>
    </source>
</evidence>
<dbReference type="GO" id="GO:0005886">
    <property type="term" value="C:plasma membrane"/>
    <property type="evidence" value="ECO:0007669"/>
    <property type="project" value="UniProtKB-SubCell"/>
</dbReference>
<keyword evidence="6 7" id="KW-0472">Membrane</keyword>
<evidence type="ECO:0000256" key="3">
    <source>
        <dbReference type="ARBA" id="ARBA00022475"/>
    </source>
</evidence>
<dbReference type="STRING" id="1915400.FM21_16470"/>
<dbReference type="RefSeq" id="WP_043377538.1">
    <property type="nucleotide sequence ID" value="NZ_KN039947.1"/>
</dbReference>
<accession>A0A086MUD7</accession>
<evidence type="ECO:0000256" key="1">
    <source>
        <dbReference type="ARBA" id="ARBA00004651"/>
    </source>
</evidence>
<evidence type="ECO:0000256" key="5">
    <source>
        <dbReference type="ARBA" id="ARBA00022989"/>
    </source>
</evidence>
<gene>
    <name evidence="8" type="ORF">FM21_16470</name>
</gene>
<comment type="caution">
    <text evidence="8">The sequence shown here is derived from an EMBL/GenBank/DDBJ whole genome shotgun (WGS) entry which is preliminary data.</text>
</comment>
<evidence type="ECO:0000256" key="2">
    <source>
        <dbReference type="ARBA" id="ARBA00006228"/>
    </source>
</evidence>
<keyword evidence="9" id="KW-1185">Reference proteome</keyword>
<protein>
    <submittedName>
        <fullName evidence="8">Cation:proton antiporter</fullName>
    </submittedName>
</protein>
<dbReference type="NCBIfam" id="NF006521">
    <property type="entry name" value="PRK08965.1-5"/>
    <property type="match status" value="1"/>
</dbReference>
<organism evidence="8 9">
    <name type="scientific">Streptomyces mutabilis</name>
    <dbReference type="NCBI Taxonomy" id="67332"/>
    <lineage>
        <taxon>Bacteria</taxon>
        <taxon>Bacillati</taxon>
        <taxon>Actinomycetota</taxon>
        <taxon>Actinomycetes</taxon>
        <taxon>Kitasatosporales</taxon>
        <taxon>Streptomycetaceae</taxon>
        <taxon>Streptomyces</taxon>
    </lineage>
</organism>
<name>A0A086MUD7_9ACTN</name>
<feature type="transmembrane region" description="Helical" evidence="7">
    <location>
        <begin position="49"/>
        <end position="71"/>
    </location>
</feature>
<reference evidence="8 9" key="1">
    <citation type="submission" date="2014-05" db="EMBL/GenBank/DDBJ databases">
        <title>Complete genome sequence of the Streptomyces mutabilis TRM45540.</title>
        <authorList>
            <person name="Luo X."/>
            <person name="Zhang L."/>
        </authorList>
    </citation>
    <scope>NUCLEOTIDE SEQUENCE [LARGE SCALE GENOMIC DNA]</scope>
    <source>
        <strain evidence="8 9">TRM45540</strain>
    </source>
</reference>
<comment type="similarity">
    <text evidence="2">Belongs to the CPA3 antiporters (TC 2.A.63) subunit E family.</text>
</comment>
<dbReference type="AlphaFoldDB" id="A0A086MUD7"/>
<evidence type="ECO:0000313" key="9">
    <source>
        <dbReference type="Proteomes" id="UP000029095"/>
    </source>
</evidence>